<dbReference type="InterPro" id="IPR043841">
    <property type="entry name" value="DUF5867"/>
</dbReference>
<evidence type="ECO:0000313" key="2">
    <source>
        <dbReference type="EMBL" id="AVK75050.1"/>
    </source>
</evidence>
<gene>
    <name evidence="2" type="ORF">pqer_cds_628</name>
</gene>
<dbReference type="EMBL" id="MG011689">
    <property type="protein sequence ID" value="AVK75050.1"/>
    <property type="molecule type" value="Genomic_DNA"/>
</dbReference>
<feature type="domain" description="DUF5867" evidence="1">
    <location>
        <begin position="282"/>
        <end position="545"/>
    </location>
</feature>
<dbReference type="GeneID" id="36844191"/>
<dbReference type="RefSeq" id="YP_009483319.1">
    <property type="nucleotide sequence ID" value="NC_037667.1"/>
</dbReference>
<sequence length="739" mass="78831">MEHDKGIQFTPKTRGNITYACAEGLWVAAPFRLPVAHNGQATGATEPARADETPSSDTALIAQGRHPPRALVLEGGTRAFVELIKGTVGAHDFSIDVRLRRAAKAVEAAESIFQAAIADDGPPQTTCPLLVGAIQEAPTLFGLCSTLVDATLSGGDVAATRCLDVALRIEALGRSYARLAKDVRAREAMRPIRDYLFGTADIRMRVTDSVVDMADSDAWMPVLDIARAAGQTCSPMLLQRAHAEARRRAQESTRIITGTGRTKMCSAYRPLHGYAAATMLALKAFAKGMCDSRTTCSGDGWMDLCRGPARLVVRTLRRAIETARVSVCPMPALGPILKARTALTLAIDMTAGNRRHALVYTLGLLTTIVAAHEGGGDIEDDPALQKLCLELQDPTRPSHAIALEGLEITSIDGGGAKDGADSGADVGASEVAPYLQQDDLLTRAWDHHPDLFTAIIARVGPWDIGSVALASRTHYARIVKVLRDEDGDVGPESGLIGTTLAGTVWLQRALDSRAYDPVARRIEPPPGQGTLPDLRLLLFLCRFMPCLGRAEHASRIGLVVACNLECGGAVVRCINRLGFGEVDLMARRDREICLELTAREAGFRASPLALEVVIAESCRAATWNERCPEGSMPASSTAHALEIVSDTVTGIMRGLASARTSAEPLRTIAFSALADVLCAFLKRMRGGTPHGGVDAGWGDHVARIFRRKAMSLLAPGIALPAPLLRTRLALALVEASMPT</sequence>
<evidence type="ECO:0000259" key="1">
    <source>
        <dbReference type="Pfam" id="PF19185"/>
    </source>
</evidence>
<dbReference type="Pfam" id="PF19185">
    <property type="entry name" value="DUF5867"/>
    <property type="match status" value="1"/>
</dbReference>
<accession>A0A2U7U9J6</accession>
<proteinExistence type="predicted"/>
<name>A0A2U7U9J6_9VIRU</name>
<dbReference type="Proteomes" id="UP000248852">
    <property type="component" value="Segment"/>
</dbReference>
<organism evidence="2">
    <name type="scientific">Pandoravirus quercus</name>
    <dbReference type="NCBI Taxonomy" id="2107709"/>
    <lineage>
        <taxon>Viruses</taxon>
        <taxon>Pandoravirus</taxon>
    </lineage>
</organism>
<protein>
    <recommendedName>
        <fullName evidence="1">DUF5867 domain-containing protein</fullName>
    </recommendedName>
</protein>
<dbReference type="KEGG" id="vg:36844191"/>
<reference evidence="2" key="1">
    <citation type="journal article" date="2018" name="Nat. Commun.">
        <title>Diversity and evolution of the emerging Pandoraviridae family.</title>
        <authorList>
            <person name="Legendre M."/>
            <person name="Fabre E."/>
            <person name="Poirot O."/>
            <person name="Jeudy S."/>
            <person name="Lartigue A."/>
            <person name="Alempic J.M."/>
            <person name="Beucher L."/>
            <person name="Philippe N."/>
            <person name="Bertaux L."/>
            <person name="Christo-Foroux E."/>
            <person name="Labadie K."/>
            <person name="Coute Y."/>
            <person name="Abergel C."/>
            <person name="Claverie J.M."/>
        </authorList>
    </citation>
    <scope>NUCLEOTIDE SEQUENCE [LARGE SCALE GENOMIC DNA]</scope>
    <source>
        <strain evidence="2">Quercus</strain>
    </source>
</reference>